<reference evidence="6 7" key="1">
    <citation type="submission" date="2016-11" db="EMBL/GenBank/DDBJ databases">
        <title>The macronuclear genome of Stentor coeruleus: a giant cell with tiny introns.</title>
        <authorList>
            <person name="Slabodnick M."/>
            <person name="Ruby J.G."/>
            <person name="Reiff S.B."/>
            <person name="Swart E.C."/>
            <person name="Gosai S."/>
            <person name="Prabakaran S."/>
            <person name="Witkowska E."/>
            <person name="Larue G.E."/>
            <person name="Fisher S."/>
            <person name="Freeman R.M."/>
            <person name="Gunawardena J."/>
            <person name="Chu W."/>
            <person name="Stover N.A."/>
            <person name="Gregory B.D."/>
            <person name="Nowacki M."/>
            <person name="Derisi J."/>
            <person name="Roy S.W."/>
            <person name="Marshall W.F."/>
            <person name="Sood P."/>
        </authorList>
    </citation>
    <scope>NUCLEOTIDE SEQUENCE [LARGE SCALE GENOMIC DNA]</scope>
    <source>
        <strain evidence="6">WM001</strain>
    </source>
</reference>
<name>A0A1R2CRD1_9CILI</name>
<dbReference type="SUPFAM" id="SSF57997">
    <property type="entry name" value="Tropomyosin"/>
    <property type="match status" value="1"/>
</dbReference>
<evidence type="ECO:0000313" key="7">
    <source>
        <dbReference type="Proteomes" id="UP000187209"/>
    </source>
</evidence>
<comment type="similarity">
    <text evidence="4">Belongs to the CEP135/TSGA10 family.</text>
</comment>
<keyword evidence="5" id="KW-0175">Coiled coil</keyword>
<keyword evidence="2" id="KW-0963">Cytoplasm</keyword>
<proteinExistence type="inferred from homology"/>
<dbReference type="Gene3D" id="1.10.287.1490">
    <property type="match status" value="1"/>
</dbReference>
<feature type="coiled-coil region" evidence="5">
    <location>
        <begin position="58"/>
        <end position="112"/>
    </location>
</feature>
<organism evidence="6 7">
    <name type="scientific">Stentor coeruleus</name>
    <dbReference type="NCBI Taxonomy" id="5963"/>
    <lineage>
        <taxon>Eukaryota</taxon>
        <taxon>Sar</taxon>
        <taxon>Alveolata</taxon>
        <taxon>Ciliophora</taxon>
        <taxon>Postciliodesmatophora</taxon>
        <taxon>Heterotrichea</taxon>
        <taxon>Heterotrichida</taxon>
        <taxon>Stentoridae</taxon>
        <taxon>Stentor</taxon>
    </lineage>
</organism>
<evidence type="ECO:0000313" key="6">
    <source>
        <dbReference type="EMBL" id="OMJ91559.1"/>
    </source>
</evidence>
<dbReference type="AlphaFoldDB" id="A0A1R2CRD1"/>
<protein>
    <submittedName>
        <fullName evidence="6">Uncharacterized protein</fullName>
    </submittedName>
</protein>
<evidence type="ECO:0000256" key="2">
    <source>
        <dbReference type="ARBA" id="ARBA00022490"/>
    </source>
</evidence>
<keyword evidence="7" id="KW-1185">Reference proteome</keyword>
<comment type="caution">
    <text evidence="6">The sequence shown here is derived from an EMBL/GenBank/DDBJ whole genome shotgun (WGS) entry which is preliminary data.</text>
</comment>
<sequence length="1043" mass="124499">MEEQRKFKLLKSKLEALNYKHSFSLDSLPLIEALVNDITYLNSSLSRLRMQKSDPESLRELSGRIEYLNREKIKLEEEIQRGSINSIPYDERETLNKGLIDLRRENQMLSQKLLNAQTVKKDFVDEKNKEYVDKLYSDYVYMKKQFEESEENTQKLVYDNRVLQDRIRALEGQVDALRKELDVSIDTIKGISNENRSTVEEYYSLKNALSGYESKCAEYEDENNSLRNNLQKVQQHVRSLDQQLCNLNKELGKNRNELEMNSSTKSRLSSQLESLQRQVDILQNESTQLHNLRDNDKMTILDLESKYKEIEDLYRASQEKIRSFQLENQAFSESVRDKAEELRDKVEELRDKSEELRAKDQIIKNQDKDLRDLKHYIIKYEECQEEISNLKGEIDENSIEIRKYREENNNLKYTLKCKDEDIRQLKNTLDQYNREVEILKRRLDDENSKVESLNSIIKQYSQIEEQLKASRNQYEDSIYRERQLKKDIEQFQMIVQKNEEKIRYGQIQQEALQNKLMIFEQENDKMQQNILEISANDNTKAMEISRYENQIQLNYSEIDELKRKVLEKEQMVKNLSDEIRDRQKAFIAEEDHANRLNEQVIQLKNFISSLEGTRADLMKKLENYSISDIEKDNTLKNYKEELQLLKKQLQISERNANDGLIEREKNIKIINELQYENTKKNDEITSQKSNIDILNRDINDLNYKLKSILTSEDNFKRCWRDSEIEKARVTEINLAMNLQLEDNKKTISRFQSQYQDISKQLSYRDNEIRSLEERYKALIYEKDSISNRLEENNKELRIKIEISANLQKDKDELIQKLRILSEEFDKLHRSYDFLNLDYKKLIGKSAAGENLIESLKQQEDVYVKTIKQLEEDLRDASRAAEISEFKRIEAEKTSENLLKDMHSAKNINRNLDLSQNEMQRKIMMIDNEKAYLDNKCRNYDIEISNLKSQLDYEKKKSAELESRYLANKESFRRSEIEDEKMRNLRNPSSEQLISELYKQIETYKAESIKLEMNYMKLFDEYNQKKQMFSRAEARIAELEMGRR</sequence>
<feature type="coiled-coil region" evidence="5">
    <location>
        <begin position="768"/>
        <end position="886"/>
    </location>
</feature>
<dbReference type="PANTHER" id="PTHR20544">
    <property type="entry name" value="CENTROSOMAL PROTEIN CEP135"/>
    <property type="match status" value="1"/>
</dbReference>
<dbReference type="GO" id="GO:0005814">
    <property type="term" value="C:centriole"/>
    <property type="evidence" value="ECO:0007669"/>
    <property type="project" value="UniProtKB-SubCell"/>
</dbReference>
<dbReference type="OrthoDB" id="10254663at2759"/>
<accession>A0A1R2CRD1</accession>
<evidence type="ECO:0000256" key="5">
    <source>
        <dbReference type="SAM" id="Coils"/>
    </source>
</evidence>
<gene>
    <name evidence="6" type="ORF">SteCoe_5809</name>
</gene>
<dbReference type="EMBL" id="MPUH01000078">
    <property type="protein sequence ID" value="OMJ91559.1"/>
    <property type="molecule type" value="Genomic_DNA"/>
</dbReference>
<feature type="coiled-coil region" evidence="5">
    <location>
        <begin position="160"/>
        <end position="473"/>
    </location>
</feature>
<feature type="coiled-coil region" evidence="5">
    <location>
        <begin position="509"/>
        <end position="578"/>
    </location>
</feature>
<evidence type="ECO:0000256" key="3">
    <source>
        <dbReference type="ARBA" id="ARBA00023212"/>
    </source>
</evidence>
<dbReference type="Proteomes" id="UP000187209">
    <property type="component" value="Unassembled WGS sequence"/>
</dbReference>
<comment type="subcellular location">
    <subcellularLocation>
        <location evidence="1">Cytoplasm</location>
        <location evidence="1">Cytoskeleton</location>
        <location evidence="1">Microtubule organizing center</location>
        <location evidence="1">Centrosome</location>
        <location evidence="1">Centriole</location>
    </subcellularLocation>
</comment>
<evidence type="ECO:0000256" key="1">
    <source>
        <dbReference type="ARBA" id="ARBA00004114"/>
    </source>
</evidence>
<evidence type="ECO:0000256" key="4">
    <source>
        <dbReference type="ARBA" id="ARBA00038123"/>
    </source>
</evidence>
<dbReference type="PANTHER" id="PTHR20544:SF0">
    <property type="entry name" value="NUCLEOPROTEIN TPR_MLP1 DOMAIN-CONTAINING PROTEIN"/>
    <property type="match status" value="1"/>
</dbReference>
<dbReference type="InterPro" id="IPR051877">
    <property type="entry name" value="Centriole_BasalBody_StrucProt"/>
</dbReference>
<keyword evidence="3" id="KW-0206">Cytoskeleton</keyword>